<dbReference type="InterPro" id="IPR022532">
    <property type="entry name" value="DUF3696"/>
</dbReference>
<dbReference type="AlphaFoldDB" id="A0AAQ3JJV8"/>
<evidence type="ECO:0000259" key="1">
    <source>
        <dbReference type="Pfam" id="PF12476"/>
    </source>
</evidence>
<feature type="domain" description="ATPase AAA-type core" evidence="2">
    <location>
        <begin position="23"/>
        <end position="300"/>
    </location>
</feature>
<sequence length="363" mass="41272">MINKIEVENFKCFDKFNLPMRNINILSGINGMGKSTMIQSLLLLRQSMNNNDEIKGLRINGEYVSLGNGQDILYEKAEEEQISLGYEEDGTSYFWKFGYSAESDFLPVIEKKEGRVESTLFSSNFSYLSAYRIEPKELYGVKNEIEIDKREFGNNGEFALQYLGLHGDDKVVNDNIIIEGKLDNSLANQVRVWMDKISPGVSPKVTVNMSLRKSEVRYEFIEGREKSDSYKSVNVGFGITYVLPLVIALISAKEGDIIVIENPEAHIHPAGQSMLGELIARAGSGGVQIIVETHSDHILNGIRLAVKKKMVDKDEVVLSFFYRNEKKKFKHECIHPKILEDGRLDCWPEGFFDEWDKALYDLI</sequence>
<dbReference type="PIRSF" id="PIRSF034888">
    <property type="entry name" value="P-loop_UCP034888"/>
    <property type="match status" value="1"/>
</dbReference>
<dbReference type="RefSeq" id="WP_209291400.1">
    <property type="nucleotide sequence ID" value="NZ_CP132968.1"/>
</dbReference>
<organism evidence="3 4">
    <name type="scientific">Anaerostipes hadrus</name>
    <dbReference type="NCBI Taxonomy" id="649756"/>
    <lineage>
        <taxon>Bacteria</taxon>
        <taxon>Bacillati</taxon>
        <taxon>Bacillota</taxon>
        <taxon>Clostridia</taxon>
        <taxon>Lachnospirales</taxon>
        <taxon>Lachnospiraceae</taxon>
        <taxon>Anaerostipes</taxon>
    </lineage>
</organism>
<dbReference type="EMBL" id="CP132968">
    <property type="protein sequence ID" value="WMD17216.1"/>
    <property type="molecule type" value="Genomic_DNA"/>
</dbReference>
<dbReference type="InterPro" id="IPR003959">
    <property type="entry name" value="ATPase_AAA_core"/>
</dbReference>
<accession>A0AAQ3JJV8</accession>
<dbReference type="PANTHER" id="PTHR43581:SF2">
    <property type="entry name" value="EXCINUCLEASE ATPASE SUBUNIT"/>
    <property type="match status" value="1"/>
</dbReference>
<evidence type="ECO:0000259" key="2">
    <source>
        <dbReference type="Pfam" id="PF13304"/>
    </source>
</evidence>
<protein>
    <submittedName>
        <fullName evidence="3">DUF3696 domain-containing protein</fullName>
    </submittedName>
</protein>
<dbReference type="Pfam" id="PF12476">
    <property type="entry name" value="DUF3696"/>
    <property type="match status" value="1"/>
</dbReference>
<dbReference type="Gene3D" id="3.40.50.300">
    <property type="entry name" value="P-loop containing nucleotide triphosphate hydrolases"/>
    <property type="match status" value="1"/>
</dbReference>
<dbReference type="PANTHER" id="PTHR43581">
    <property type="entry name" value="ATP/GTP PHOSPHATASE"/>
    <property type="match status" value="1"/>
</dbReference>
<evidence type="ECO:0000313" key="4">
    <source>
        <dbReference type="Proteomes" id="UP001243496"/>
    </source>
</evidence>
<dbReference type="GeneID" id="92740471"/>
<evidence type="ECO:0000313" key="3">
    <source>
        <dbReference type="EMBL" id="WMD17216.1"/>
    </source>
</evidence>
<dbReference type="Proteomes" id="UP001243496">
    <property type="component" value="Chromosome"/>
</dbReference>
<dbReference type="InterPro" id="IPR051396">
    <property type="entry name" value="Bact_Antivir_Def_Nuclease"/>
</dbReference>
<dbReference type="InterPro" id="IPR014592">
    <property type="entry name" value="P-loop_UCP034888"/>
</dbReference>
<gene>
    <name evidence="3" type="ORF">RBI15_03660</name>
</gene>
<dbReference type="Pfam" id="PF13304">
    <property type="entry name" value="AAA_21"/>
    <property type="match status" value="1"/>
</dbReference>
<reference evidence="3" key="1">
    <citation type="submission" date="2023-08" db="EMBL/GenBank/DDBJ databases">
        <title>Complete Genome Sequences of butyrate producing Anaerostipes hadrus strains BA1 and GIF7 isolated from the terminal ileum of a healthy lean male.</title>
        <authorList>
            <person name="Low A."/>
            <person name="Sheludchenko M."/>
            <person name="Cheng H.E."/>
            <person name="Koh X.Q."/>
            <person name="Lee J."/>
        </authorList>
    </citation>
    <scope>NUCLEOTIDE SEQUENCE</scope>
    <source>
        <strain evidence="3">BA1</strain>
    </source>
</reference>
<name>A0AAQ3JJV8_ANAHA</name>
<feature type="domain" description="DUF3696" evidence="1">
    <location>
        <begin position="312"/>
        <end position="362"/>
    </location>
</feature>
<dbReference type="SUPFAM" id="SSF52540">
    <property type="entry name" value="P-loop containing nucleoside triphosphate hydrolases"/>
    <property type="match status" value="1"/>
</dbReference>
<proteinExistence type="predicted"/>
<dbReference type="InterPro" id="IPR027417">
    <property type="entry name" value="P-loop_NTPase"/>
</dbReference>